<gene>
    <name evidence="1" type="ORF">EZS28_036931</name>
</gene>
<feature type="non-terminal residue" evidence="1">
    <location>
        <position position="1"/>
    </location>
</feature>
<dbReference type="AlphaFoldDB" id="A0A5J4UCE6"/>
<name>A0A5J4UCE6_9EUKA</name>
<evidence type="ECO:0000313" key="2">
    <source>
        <dbReference type="Proteomes" id="UP000324800"/>
    </source>
</evidence>
<proteinExistence type="predicted"/>
<comment type="caution">
    <text evidence="1">The sequence shown here is derived from an EMBL/GenBank/DDBJ whole genome shotgun (WGS) entry which is preliminary data.</text>
</comment>
<dbReference type="Proteomes" id="UP000324800">
    <property type="component" value="Unassembled WGS sequence"/>
</dbReference>
<sequence>PEWVRVARIFVWECLYEVDPFGITLRFNQQSRSYVNICLIFGRLDPLPQVTVSEQKGSPDQVDARQSRNEMESLMSDYKKIRFDPSYQRREILLQNKERRRFIDPSTVDYAIDYQFDYQEFDVYFSYIAQLSGYGISFVNEVMIGLI</sequence>
<reference evidence="1 2" key="1">
    <citation type="submission" date="2019-03" db="EMBL/GenBank/DDBJ databases">
        <title>Single cell metagenomics reveals metabolic interactions within the superorganism composed of flagellate Streblomastix strix and complex community of Bacteroidetes bacteria on its surface.</title>
        <authorList>
            <person name="Treitli S.C."/>
            <person name="Kolisko M."/>
            <person name="Husnik F."/>
            <person name="Keeling P."/>
            <person name="Hampl V."/>
        </authorList>
    </citation>
    <scope>NUCLEOTIDE SEQUENCE [LARGE SCALE GENOMIC DNA]</scope>
    <source>
        <strain evidence="1">ST1C</strain>
    </source>
</reference>
<dbReference type="EMBL" id="SNRW01018233">
    <property type="protein sequence ID" value="KAA6367542.1"/>
    <property type="molecule type" value="Genomic_DNA"/>
</dbReference>
<organism evidence="1 2">
    <name type="scientific">Streblomastix strix</name>
    <dbReference type="NCBI Taxonomy" id="222440"/>
    <lineage>
        <taxon>Eukaryota</taxon>
        <taxon>Metamonada</taxon>
        <taxon>Preaxostyla</taxon>
        <taxon>Oxymonadida</taxon>
        <taxon>Streblomastigidae</taxon>
        <taxon>Streblomastix</taxon>
    </lineage>
</organism>
<evidence type="ECO:0000313" key="1">
    <source>
        <dbReference type="EMBL" id="KAA6367542.1"/>
    </source>
</evidence>
<protein>
    <submittedName>
        <fullName evidence="1">Uncharacterized protein</fullName>
    </submittedName>
</protein>
<accession>A0A5J4UCE6</accession>